<reference evidence="1 2" key="1">
    <citation type="submission" date="2018-09" db="EMBL/GenBank/DDBJ databases">
        <authorList>
            <person name="Zhu H."/>
        </authorList>
    </citation>
    <scope>NUCLEOTIDE SEQUENCE [LARGE SCALE GENOMIC DNA]</scope>
    <source>
        <strain evidence="1 2">K2R10-39</strain>
    </source>
</reference>
<name>A0A418X6I3_9BURK</name>
<sequence>MNFTIEHAGGARDSFGNYKYRILEDGHLIAHYWHDYRGDEHGIDFVNGTSDLWPVGRMIEFVQGGGPKPLTLSEKAIAYLNSKLGR</sequence>
<comment type="caution">
    <text evidence="1">The sequence shown here is derived from an EMBL/GenBank/DDBJ whole genome shotgun (WGS) entry which is preliminary data.</text>
</comment>
<dbReference type="AlphaFoldDB" id="A0A418X6I3"/>
<proteinExistence type="predicted"/>
<dbReference type="Proteomes" id="UP000285190">
    <property type="component" value="Unassembled WGS sequence"/>
</dbReference>
<keyword evidence="2" id="KW-1185">Reference proteome</keyword>
<organism evidence="1 2">
    <name type="scientific">Noviherbaspirillum cavernae</name>
    <dbReference type="NCBI Taxonomy" id="2320862"/>
    <lineage>
        <taxon>Bacteria</taxon>
        <taxon>Pseudomonadati</taxon>
        <taxon>Pseudomonadota</taxon>
        <taxon>Betaproteobacteria</taxon>
        <taxon>Burkholderiales</taxon>
        <taxon>Oxalobacteraceae</taxon>
        <taxon>Noviherbaspirillum</taxon>
    </lineage>
</organism>
<protein>
    <submittedName>
        <fullName evidence="1">Uncharacterized protein</fullName>
    </submittedName>
</protein>
<dbReference type="EMBL" id="QYUN01000002">
    <property type="protein sequence ID" value="RJG08088.1"/>
    <property type="molecule type" value="Genomic_DNA"/>
</dbReference>
<evidence type="ECO:0000313" key="2">
    <source>
        <dbReference type="Proteomes" id="UP000285190"/>
    </source>
</evidence>
<evidence type="ECO:0000313" key="1">
    <source>
        <dbReference type="EMBL" id="RJG08088.1"/>
    </source>
</evidence>
<gene>
    <name evidence="1" type="ORF">D3870_14310</name>
</gene>
<accession>A0A418X6I3</accession>